<evidence type="ECO:0000313" key="2">
    <source>
        <dbReference type="Proteomes" id="UP000366872"/>
    </source>
</evidence>
<reference evidence="1 2" key="1">
    <citation type="submission" date="2019-04" db="EMBL/GenBank/DDBJ databases">
        <authorList>
            <person name="Van Vliet M D."/>
        </authorList>
    </citation>
    <scope>NUCLEOTIDE SEQUENCE [LARGE SCALE GENOMIC DNA]</scope>
    <source>
        <strain evidence="1 2">F1</strain>
    </source>
</reference>
<protein>
    <submittedName>
        <fullName evidence="1">Uncharacterized protein</fullName>
    </submittedName>
</protein>
<dbReference type="RefSeq" id="WP_136081207.1">
    <property type="nucleotide sequence ID" value="NZ_CAAHFG010000002.1"/>
</dbReference>
<dbReference type="InterPro" id="IPR023296">
    <property type="entry name" value="Glyco_hydro_beta-prop_sf"/>
</dbReference>
<dbReference type="SUPFAM" id="SSF75005">
    <property type="entry name" value="Arabinanase/levansucrase/invertase"/>
    <property type="match status" value="1"/>
</dbReference>
<name>A0A6C2U6L8_PONDE</name>
<organism evidence="1 2">
    <name type="scientific">Pontiella desulfatans</name>
    <dbReference type="NCBI Taxonomy" id="2750659"/>
    <lineage>
        <taxon>Bacteria</taxon>
        <taxon>Pseudomonadati</taxon>
        <taxon>Kiritimatiellota</taxon>
        <taxon>Kiritimatiellia</taxon>
        <taxon>Kiritimatiellales</taxon>
        <taxon>Pontiellaceae</taxon>
        <taxon>Pontiella</taxon>
    </lineage>
</organism>
<dbReference type="EMBL" id="CAAHFG010000002">
    <property type="protein sequence ID" value="VGO15660.1"/>
    <property type="molecule type" value="Genomic_DNA"/>
</dbReference>
<proteinExistence type="predicted"/>
<sequence>MKLMQHLFLGCAFAALSSATPGELEFEYVGKAVETKDTHVWGSSPVMGPDGKVHLYVAQWPIATRPNFDGWFKDCEIAHYVGDQPEGPFTFVRVAVRDQDGTFNSPHNPTIQHVDGKYVLCFIVNEVTQRSEWTKDGDLKTQRIIMYVADDLDDDWKPAAGAEPDGTILRKSAEPTDWNHDAKLGVSNPSLIKYNGKYMLYIKSVIPNGGGYTYGVAVSDALEGPYKTHPKKVTSKGIEDAYAFTMDNTVYLLSRNFGHAKGGSHGGGLLWKSGDGFWFPPEDVELSFEPLAHYIGTAALKNGTKYRPPAKVKDYSGRLERPQILMEDGKPAYVYMATGISTREGYGSCSHVFRIKTAK</sequence>
<dbReference type="AlphaFoldDB" id="A0A6C2U6L8"/>
<dbReference type="Proteomes" id="UP000366872">
    <property type="component" value="Unassembled WGS sequence"/>
</dbReference>
<dbReference type="CDD" id="cd08994">
    <property type="entry name" value="GH43_62_32_68_117_130-like"/>
    <property type="match status" value="1"/>
</dbReference>
<dbReference type="Gene3D" id="2.115.10.20">
    <property type="entry name" value="Glycosyl hydrolase domain, family 43"/>
    <property type="match status" value="1"/>
</dbReference>
<accession>A0A6C2U6L8</accession>
<evidence type="ECO:0000313" key="1">
    <source>
        <dbReference type="EMBL" id="VGO15660.1"/>
    </source>
</evidence>
<keyword evidence="2" id="KW-1185">Reference proteome</keyword>
<gene>
    <name evidence="1" type="ORF">PDESU_04245</name>
</gene>